<dbReference type="Pfam" id="PF00535">
    <property type="entry name" value="Glycos_transf_2"/>
    <property type="match status" value="1"/>
</dbReference>
<dbReference type="InterPro" id="IPR029044">
    <property type="entry name" value="Nucleotide-diphossugar_trans"/>
</dbReference>
<protein>
    <submittedName>
        <fullName evidence="3">Glycosyltransferase</fullName>
    </submittedName>
</protein>
<sequence>MLISVLTAVHPAGSAFLTETRKCIEAQELPSGCEVEWILQEDGPASDIASIADGRPWIRYAANGVKLGIAGTRNLALSRAKGQLLQVLDADDLLLPHALATLIPAFADPTIHWAVAQADDLLPDGTRKSFPPYEGLPFGRVPAGAVNRWAIEHHGSWPIHCAGLMLRTASVRIVGGWGGLPTDDDLIMFAGLSGVADGHFDQATTWLYRQHSNQTVRSDHHRSWTEAGRRMALQRAVAVKNAALRLGPASADDQSHTVSIAPSLKAKSQ</sequence>
<dbReference type="SUPFAM" id="SSF53448">
    <property type="entry name" value="Nucleotide-diphospho-sugar transferases"/>
    <property type="match status" value="1"/>
</dbReference>
<dbReference type="Gene3D" id="3.90.550.10">
    <property type="entry name" value="Spore Coat Polysaccharide Biosynthesis Protein SpsA, Chain A"/>
    <property type="match status" value="1"/>
</dbReference>
<dbReference type="Proteomes" id="UP000523447">
    <property type="component" value="Unassembled WGS sequence"/>
</dbReference>
<organism evidence="3 4">
    <name type="scientific">Nocardia veterana</name>
    <dbReference type="NCBI Taxonomy" id="132249"/>
    <lineage>
        <taxon>Bacteria</taxon>
        <taxon>Bacillati</taxon>
        <taxon>Actinomycetota</taxon>
        <taxon>Actinomycetes</taxon>
        <taxon>Mycobacteriales</taxon>
        <taxon>Nocardiaceae</taxon>
        <taxon>Nocardia</taxon>
    </lineage>
</organism>
<keyword evidence="3" id="KW-0808">Transferase</keyword>
<gene>
    <name evidence="3" type="ORF">HGA07_30555</name>
</gene>
<evidence type="ECO:0000313" key="4">
    <source>
        <dbReference type="Proteomes" id="UP000523447"/>
    </source>
</evidence>
<feature type="region of interest" description="Disordered" evidence="1">
    <location>
        <begin position="248"/>
        <end position="269"/>
    </location>
</feature>
<comment type="caution">
    <text evidence="3">The sequence shown here is derived from an EMBL/GenBank/DDBJ whole genome shotgun (WGS) entry which is preliminary data.</text>
</comment>
<feature type="domain" description="Glycosyltransferase 2-like" evidence="2">
    <location>
        <begin position="14"/>
        <end position="110"/>
    </location>
</feature>
<evidence type="ECO:0000259" key="2">
    <source>
        <dbReference type="Pfam" id="PF00535"/>
    </source>
</evidence>
<dbReference type="RefSeq" id="WP_168441367.1">
    <property type="nucleotide sequence ID" value="NZ_CAWPHS010000077.1"/>
</dbReference>
<name>A0A7X6M3X5_9NOCA</name>
<evidence type="ECO:0000256" key="1">
    <source>
        <dbReference type="SAM" id="MobiDB-lite"/>
    </source>
</evidence>
<dbReference type="AlphaFoldDB" id="A0A7X6M3X5"/>
<feature type="compositionally biased region" description="Polar residues" evidence="1">
    <location>
        <begin position="256"/>
        <end position="269"/>
    </location>
</feature>
<accession>A0A7X6M3X5</accession>
<dbReference type="EMBL" id="JAAXPE010000079">
    <property type="protein sequence ID" value="NKY89910.1"/>
    <property type="molecule type" value="Genomic_DNA"/>
</dbReference>
<reference evidence="3 4" key="1">
    <citation type="submission" date="2020-04" db="EMBL/GenBank/DDBJ databases">
        <title>MicrobeNet Type strains.</title>
        <authorList>
            <person name="Nicholson A.C."/>
        </authorList>
    </citation>
    <scope>NUCLEOTIDE SEQUENCE [LARGE SCALE GENOMIC DNA]</scope>
    <source>
        <strain evidence="3 4">DSM 44445</strain>
    </source>
</reference>
<evidence type="ECO:0000313" key="3">
    <source>
        <dbReference type="EMBL" id="NKY89910.1"/>
    </source>
</evidence>
<dbReference type="InterPro" id="IPR001173">
    <property type="entry name" value="Glyco_trans_2-like"/>
</dbReference>
<dbReference type="GO" id="GO:0016740">
    <property type="term" value="F:transferase activity"/>
    <property type="evidence" value="ECO:0007669"/>
    <property type="project" value="UniProtKB-KW"/>
</dbReference>
<proteinExistence type="predicted"/>
<keyword evidence="4" id="KW-1185">Reference proteome</keyword>